<dbReference type="GO" id="GO:0098703">
    <property type="term" value="P:calcium ion import across plasma membrane"/>
    <property type="evidence" value="ECO:0007669"/>
    <property type="project" value="TreeGrafter"/>
</dbReference>
<reference evidence="15 16" key="1">
    <citation type="journal article" date="2013" name="PLoS Genet.">
        <title>Distinctive expansion of potential virulence genes in the genome of the oomycete fish pathogen Saprolegnia parasitica.</title>
        <authorList>
            <person name="Jiang R.H."/>
            <person name="de Bruijn I."/>
            <person name="Haas B.J."/>
            <person name="Belmonte R."/>
            <person name="Lobach L."/>
            <person name="Christie J."/>
            <person name="van den Ackerveken G."/>
            <person name="Bottin A."/>
            <person name="Bulone V."/>
            <person name="Diaz-Moreno S.M."/>
            <person name="Dumas B."/>
            <person name="Fan L."/>
            <person name="Gaulin E."/>
            <person name="Govers F."/>
            <person name="Grenville-Briggs L.J."/>
            <person name="Horner N.R."/>
            <person name="Levin J.Z."/>
            <person name="Mammella M."/>
            <person name="Meijer H.J."/>
            <person name="Morris P."/>
            <person name="Nusbaum C."/>
            <person name="Oome S."/>
            <person name="Phillips A.J."/>
            <person name="van Rooyen D."/>
            <person name="Rzeszutek E."/>
            <person name="Saraiva M."/>
            <person name="Secombes C.J."/>
            <person name="Seidl M.F."/>
            <person name="Snel B."/>
            <person name="Stassen J.H."/>
            <person name="Sykes S."/>
            <person name="Tripathy S."/>
            <person name="van den Berg H."/>
            <person name="Vega-Arreguin J.C."/>
            <person name="Wawra S."/>
            <person name="Young S.K."/>
            <person name="Zeng Q."/>
            <person name="Dieguez-Uribeondo J."/>
            <person name="Russ C."/>
            <person name="Tyler B.M."/>
            <person name="van West P."/>
        </authorList>
    </citation>
    <scope>NUCLEOTIDE SEQUENCE [LARGE SCALE GENOMIC DNA]</scope>
    <source>
        <strain evidence="15 16">CBS 223.65</strain>
    </source>
</reference>
<dbReference type="RefSeq" id="XP_012198212.1">
    <property type="nucleotide sequence ID" value="XM_012342822.1"/>
</dbReference>
<feature type="transmembrane region" description="Helical" evidence="13">
    <location>
        <begin position="1029"/>
        <end position="1048"/>
    </location>
</feature>
<dbReference type="PANTHER" id="PTHR10582:SF2">
    <property type="entry name" value="INACTIVE"/>
    <property type="match status" value="1"/>
</dbReference>
<feature type="transmembrane region" description="Helical" evidence="13">
    <location>
        <begin position="920"/>
        <end position="942"/>
    </location>
</feature>
<dbReference type="EMBL" id="KK583199">
    <property type="protein sequence ID" value="KDO31035.1"/>
    <property type="molecule type" value="Genomic_DNA"/>
</dbReference>
<proteinExistence type="predicted"/>
<keyword evidence="8 13" id="KW-1133">Transmembrane helix</keyword>
<protein>
    <recommendedName>
        <fullName evidence="14">Ion transport domain-containing protein</fullName>
    </recommendedName>
</protein>
<dbReference type="InterPro" id="IPR002110">
    <property type="entry name" value="Ankyrin_rpt"/>
</dbReference>
<dbReference type="KEGG" id="spar:SPRG_04222"/>
<evidence type="ECO:0000256" key="12">
    <source>
        <dbReference type="PROSITE-ProRule" id="PRU00023"/>
    </source>
</evidence>
<feature type="repeat" description="ANK" evidence="12">
    <location>
        <begin position="163"/>
        <end position="195"/>
    </location>
</feature>
<evidence type="ECO:0000256" key="13">
    <source>
        <dbReference type="SAM" id="Phobius"/>
    </source>
</evidence>
<keyword evidence="7" id="KW-0106">Calcium</keyword>
<evidence type="ECO:0000256" key="5">
    <source>
        <dbReference type="ARBA" id="ARBA00022692"/>
    </source>
</evidence>
<keyword evidence="10 13" id="KW-0472">Membrane</keyword>
<dbReference type="VEuPathDB" id="FungiDB:SPRG_04222"/>
<keyword evidence="16" id="KW-1185">Reference proteome</keyword>
<keyword evidence="2" id="KW-0813">Transport</keyword>
<dbReference type="Gene3D" id="1.25.40.20">
    <property type="entry name" value="Ankyrin repeat-containing domain"/>
    <property type="match status" value="3"/>
</dbReference>
<keyword evidence="4" id="KW-0109">Calcium transport</keyword>
<feature type="transmembrane region" description="Helical" evidence="13">
    <location>
        <begin position="954"/>
        <end position="975"/>
    </location>
</feature>
<keyword evidence="3" id="KW-1003">Cell membrane</keyword>
<feature type="transmembrane region" description="Helical" evidence="13">
    <location>
        <begin position="888"/>
        <end position="908"/>
    </location>
</feature>
<feature type="transmembrane region" description="Helical" evidence="13">
    <location>
        <begin position="1068"/>
        <end position="1089"/>
    </location>
</feature>
<dbReference type="InterPro" id="IPR005821">
    <property type="entry name" value="Ion_trans_dom"/>
</dbReference>
<keyword evidence="5 13" id="KW-0812">Transmembrane</keyword>
<name>A0A067CP62_SAPPC</name>
<evidence type="ECO:0000256" key="6">
    <source>
        <dbReference type="ARBA" id="ARBA00022737"/>
    </source>
</evidence>
<feature type="transmembrane region" description="Helical" evidence="13">
    <location>
        <begin position="802"/>
        <end position="819"/>
    </location>
</feature>
<evidence type="ECO:0000259" key="14">
    <source>
        <dbReference type="Pfam" id="PF00520"/>
    </source>
</evidence>
<evidence type="ECO:0000256" key="7">
    <source>
        <dbReference type="ARBA" id="ARBA00022837"/>
    </source>
</evidence>
<dbReference type="Proteomes" id="UP000030745">
    <property type="component" value="Unassembled WGS sequence"/>
</dbReference>
<sequence length="1380" mass="152473">MVTVECRPKSAEMTMLHANDATKSMAQLLHEGNERAVLDRLEQPTLSIDELTKVFKSNDALCTAVCIGYTDVIQRLLARPDVASLPDYVLQPLVLATKRDRADILALFAARNVAWITTFGGTTFARKYCGGLSLLHYAASNHAHNVLVWLLDHGVPATSRSDFGDTPLHEASRERNERALTLLLRAGADINATNDDGCTALHVIMTFPKRTSLTSTLAFLRRLCIYQVDIEARNLEGCTAMDLAKDDDFRLLFSKESAFRSQYPVHYMARSNDVAAINAWLADNIASAIATAMITTDNDGRTVLMRAVEALDLMRTDGQVLTELLPHLSSSDFTRRDQTGRSALEYLLEKDIICKTNRDGASNVALIQALDALSCQSTLPLQFALRVKEAPHGGKPPQICCGACSDNGRSSTVPFATLASTSKWDELESSLRTATDFEEINGGTVLHYVCSKGNMSVLQALLQQTKLQLDVRTRDKSNAPAITVAVNRNFEDGVRLLLRAGAHHGIHEPYSAARAHELYSQASASKRLVCDNWALQHRYPAYHLVRLLNIAEADSCIQTKESALHLAVRQALPIGVLDQLLARDDVDVDAPNADGETALLVASKLGRMEHATCLLANGADVCACDTIGWSSLQHAASQHNLGMMEQLLAHIDDLPLRKEFFWGNEHVFGDDVAALYVREETMRRDSKSHQLRRATCMATLRVDDAFETSHFLKALTCSTTLVQMFLHDCVSMGRDDATFSHLDIVYGKCAHKSALYAILHLKLGDADMTFGAQQACLEHAVFRRLLEIKWELFGRRMYVERLLLHLLLLVTMTISSILFDDALPSTTTYSIGLTTTLLVGFGVAAAQCLRPRVVSSAFRPRDLVVLTGLSTLALAVPLLYHANALRLPVWYATLNHAVLGATVAYFVWNEIYEMRGNRAGYWGSSLNVVQLFNYTAILSVFLPLKLGWLSSPNQVQAGIGALLTSVLWVLSFQFLEVVSSASYLLPMMTHLFGDIANFFVFFGVFQCGLTLIFYQLFVLTSDPAFSSLGQSFSTAFFVLFGQVPLASLQAFDDPSDPFAPVMYTGTSILMMAHSVILGLVLSNVLIAMFSHTLEKCLANAKAQALITYAWCILRLEMTMNLSEADVLRLTHHDVDGKLQLRPIFSQCVPKSKLGLSADQAEALAQHTTERAAWHALMRKLETAVDAQIQFVRDALLHVAHFTDMNVPVAFASELHVLDAMHASLQTLVATARRSRSPFREKILPTLQRKASKVLRRRAADINAMWRRTDDPTQMNDHDQCMLLFQLNQHTTIEAPLTVMVHTILAAIDSAFQIERVTEDPATCHAKRMTAMATQLATVEKQNSALSTELQAMAAQQTEMLSLLTKMSQGATPWAVQPSNS</sequence>
<keyword evidence="9" id="KW-0406">Ion transport</keyword>
<dbReference type="InterPro" id="IPR036770">
    <property type="entry name" value="Ankyrin_rpt-contain_sf"/>
</dbReference>
<dbReference type="PANTHER" id="PTHR10582">
    <property type="entry name" value="TRANSIENT RECEPTOR POTENTIAL ION CHANNEL PROTEIN"/>
    <property type="match status" value="1"/>
</dbReference>
<dbReference type="GO" id="GO:0005216">
    <property type="term" value="F:monoatomic ion channel activity"/>
    <property type="evidence" value="ECO:0007669"/>
    <property type="project" value="InterPro"/>
</dbReference>
<evidence type="ECO:0000313" key="15">
    <source>
        <dbReference type="EMBL" id="KDO31035.1"/>
    </source>
</evidence>
<feature type="transmembrane region" description="Helical" evidence="13">
    <location>
        <begin position="831"/>
        <end position="851"/>
    </location>
</feature>
<dbReference type="PROSITE" id="PS50088">
    <property type="entry name" value="ANK_REPEAT"/>
    <property type="match status" value="2"/>
</dbReference>
<feature type="domain" description="Ion transport" evidence="14">
    <location>
        <begin position="865"/>
        <end position="1096"/>
    </location>
</feature>
<evidence type="ECO:0000256" key="4">
    <source>
        <dbReference type="ARBA" id="ARBA00022568"/>
    </source>
</evidence>
<keyword evidence="12" id="KW-0040">ANK repeat</keyword>
<evidence type="ECO:0000256" key="9">
    <source>
        <dbReference type="ARBA" id="ARBA00023065"/>
    </source>
</evidence>
<dbReference type="GO" id="GO:0005886">
    <property type="term" value="C:plasma membrane"/>
    <property type="evidence" value="ECO:0007669"/>
    <property type="project" value="UniProtKB-SubCell"/>
</dbReference>
<feature type="transmembrane region" description="Helical" evidence="13">
    <location>
        <begin position="863"/>
        <end position="882"/>
    </location>
</feature>
<dbReference type="SMART" id="SM00248">
    <property type="entry name" value="ANK"/>
    <property type="match status" value="10"/>
</dbReference>
<dbReference type="OrthoDB" id="439236at2759"/>
<feature type="transmembrane region" description="Helical" evidence="13">
    <location>
        <begin position="995"/>
        <end position="1017"/>
    </location>
</feature>
<keyword evidence="6" id="KW-0677">Repeat</keyword>
<evidence type="ECO:0000313" key="16">
    <source>
        <dbReference type="Proteomes" id="UP000030745"/>
    </source>
</evidence>
<evidence type="ECO:0000256" key="8">
    <source>
        <dbReference type="ARBA" id="ARBA00022989"/>
    </source>
</evidence>
<dbReference type="SUPFAM" id="SSF48403">
    <property type="entry name" value="Ankyrin repeat"/>
    <property type="match status" value="1"/>
</dbReference>
<feature type="repeat" description="ANK" evidence="12">
    <location>
        <begin position="594"/>
        <end position="626"/>
    </location>
</feature>
<dbReference type="GeneID" id="24126682"/>
<organism evidence="15 16">
    <name type="scientific">Saprolegnia parasitica (strain CBS 223.65)</name>
    <dbReference type="NCBI Taxonomy" id="695850"/>
    <lineage>
        <taxon>Eukaryota</taxon>
        <taxon>Sar</taxon>
        <taxon>Stramenopiles</taxon>
        <taxon>Oomycota</taxon>
        <taxon>Saprolegniomycetes</taxon>
        <taxon>Saprolegniales</taxon>
        <taxon>Saprolegniaceae</taxon>
        <taxon>Saprolegnia</taxon>
    </lineage>
</organism>
<comment type="subcellular location">
    <subcellularLocation>
        <location evidence="1">Cell membrane</location>
        <topology evidence="1">Multi-pass membrane protein</topology>
    </subcellularLocation>
</comment>
<evidence type="ECO:0000256" key="2">
    <source>
        <dbReference type="ARBA" id="ARBA00022448"/>
    </source>
</evidence>
<evidence type="ECO:0000256" key="11">
    <source>
        <dbReference type="ARBA" id="ARBA00023303"/>
    </source>
</evidence>
<dbReference type="Pfam" id="PF12796">
    <property type="entry name" value="Ank_2"/>
    <property type="match status" value="2"/>
</dbReference>
<accession>A0A067CP62</accession>
<evidence type="ECO:0000256" key="10">
    <source>
        <dbReference type="ARBA" id="ARBA00023136"/>
    </source>
</evidence>
<keyword evidence="11" id="KW-0407">Ion channel</keyword>
<evidence type="ECO:0000256" key="3">
    <source>
        <dbReference type="ARBA" id="ARBA00022475"/>
    </source>
</evidence>
<evidence type="ECO:0000256" key="1">
    <source>
        <dbReference type="ARBA" id="ARBA00004651"/>
    </source>
</evidence>
<dbReference type="Pfam" id="PF00520">
    <property type="entry name" value="Ion_trans"/>
    <property type="match status" value="1"/>
</dbReference>
<dbReference type="PROSITE" id="PS50297">
    <property type="entry name" value="ANK_REP_REGION"/>
    <property type="match status" value="2"/>
</dbReference>
<gene>
    <name evidence="15" type="ORF">SPRG_04222</name>
</gene>
<dbReference type="STRING" id="695850.A0A067CP62"/>
<dbReference type="OMA" id="AHKSALY"/>
<dbReference type="InterPro" id="IPR024862">
    <property type="entry name" value="TRPV"/>
</dbReference>